<dbReference type="KEGG" id="asip:AQUSIP_21730"/>
<dbReference type="NCBIfam" id="TIGR01988">
    <property type="entry name" value="Ubi-OHases"/>
    <property type="match status" value="1"/>
</dbReference>
<dbReference type="InterPro" id="IPR036188">
    <property type="entry name" value="FAD/NAD-bd_sf"/>
</dbReference>
<evidence type="ECO:0000313" key="10">
    <source>
        <dbReference type="Proteomes" id="UP000324194"/>
    </source>
</evidence>
<evidence type="ECO:0000256" key="2">
    <source>
        <dbReference type="ARBA" id="ARBA00004749"/>
    </source>
</evidence>
<dbReference type="Proteomes" id="UP000324194">
    <property type="component" value="Chromosome 1"/>
</dbReference>
<comment type="similarity">
    <text evidence="3">Belongs to the UbiH/COQ6 family.</text>
</comment>
<evidence type="ECO:0000256" key="1">
    <source>
        <dbReference type="ARBA" id="ARBA00001974"/>
    </source>
</evidence>
<dbReference type="InterPro" id="IPR010971">
    <property type="entry name" value="UbiH/COQ6"/>
</dbReference>
<dbReference type="RefSeq" id="WP_148340131.1">
    <property type="nucleotide sequence ID" value="NZ_LR699119.1"/>
</dbReference>
<evidence type="ECO:0000313" key="9">
    <source>
        <dbReference type="EMBL" id="VVC76846.1"/>
    </source>
</evidence>
<evidence type="ECO:0000259" key="8">
    <source>
        <dbReference type="Pfam" id="PF01494"/>
    </source>
</evidence>
<keyword evidence="7" id="KW-0503">Monooxygenase</keyword>
<comment type="pathway">
    <text evidence="2">Cofactor biosynthesis; ubiquinone biosynthesis.</text>
</comment>
<sequence length="405" mass="44673">MPRFDLVIVGGGLVGAGLAAALRHSGLRIAVIDSRRPSSDDPRLFALNNGSCQFLDNLHLWPRLSAHASPIQQVHVTRHGHFGSVRLRCEDVGLRNLGHVIPARHIEAALNETLLSLPACTLFRPARLQSLDQDDRMVQLTILTEEGEVSLSSLVVIGADGTDSTVRSQLHIKTEVIDYEQSAIVTRTALKRSHHHVAHERFLADGAVAMLPLPGEECATIWTASNHAVSELMSFSDEEFLKRLQDAFGYRLGRLQGITQRHVFPLRLVRAEKMVEQNVFLLGNSAHTLHPIAAQGFNLAVYEVAVLAEAILEKLQNQKCFTKEDLPEISALIQKQQATSIGVSHRLSTLFSTDSFLGGWPLQLGMMGLDMIMPVKKKFIEAIMGRTGRVPGLLLSDFYEKNLSA</sequence>
<dbReference type="UniPathway" id="UPA00232"/>
<evidence type="ECO:0000256" key="5">
    <source>
        <dbReference type="ARBA" id="ARBA00022827"/>
    </source>
</evidence>
<reference evidence="9 10" key="1">
    <citation type="submission" date="2019-08" db="EMBL/GenBank/DDBJ databases">
        <authorList>
            <person name="Guy L."/>
        </authorList>
    </citation>
    <scope>NUCLEOTIDE SEQUENCE [LARGE SCALE GENOMIC DNA]</scope>
    <source>
        <strain evidence="9 10">SGT-108</strain>
    </source>
</reference>
<evidence type="ECO:0000256" key="3">
    <source>
        <dbReference type="ARBA" id="ARBA00005349"/>
    </source>
</evidence>
<protein>
    <submittedName>
        <fullName evidence="9">2-octaprenyl-6-methoxyphenol hydroxylase</fullName>
    </submittedName>
</protein>
<keyword evidence="6" id="KW-0560">Oxidoreductase</keyword>
<dbReference type="GO" id="GO:0008681">
    <property type="term" value="F:2-octaprenyl-6-methoxyphenol hydroxylase activity"/>
    <property type="evidence" value="ECO:0007669"/>
    <property type="project" value="TreeGrafter"/>
</dbReference>
<comment type="cofactor">
    <cofactor evidence="1">
        <name>FAD</name>
        <dbReference type="ChEBI" id="CHEBI:57692"/>
    </cofactor>
</comment>
<name>A0A5E4PKV9_9COXI</name>
<proteinExistence type="inferred from homology"/>
<evidence type="ECO:0000256" key="7">
    <source>
        <dbReference type="ARBA" id="ARBA00023033"/>
    </source>
</evidence>
<dbReference type="InterPro" id="IPR002938">
    <property type="entry name" value="FAD-bd"/>
</dbReference>
<dbReference type="GO" id="GO:0006744">
    <property type="term" value="P:ubiquinone biosynthetic process"/>
    <property type="evidence" value="ECO:0007669"/>
    <property type="project" value="UniProtKB-UniPathway"/>
</dbReference>
<feature type="domain" description="FAD-binding" evidence="8">
    <location>
        <begin position="5"/>
        <end position="316"/>
    </location>
</feature>
<dbReference type="PANTHER" id="PTHR43876:SF8">
    <property type="entry name" value="2-OCTAPRENYL-6-METHOXYPHENOL HYDROXYLASE"/>
    <property type="match status" value="1"/>
</dbReference>
<keyword evidence="10" id="KW-1185">Reference proteome</keyword>
<keyword evidence="5" id="KW-0274">FAD</keyword>
<dbReference type="InterPro" id="IPR051205">
    <property type="entry name" value="UbiH/COQ6_monooxygenase"/>
</dbReference>
<evidence type="ECO:0000256" key="4">
    <source>
        <dbReference type="ARBA" id="ARBA00022630"/>
    </source>
</evidence>
<dbReference type="SUPFAM" id="SSF51905">
    <property type="entry name" value="FAD/NAD(P)-binding domain"/>
    <property type="match status" value="1"/>
</dbReference>
<dbReference type="PRINTS" id="PR00420">
    <property type="entry name" value="RNGMNOXGNASE"/>
</dbReference>
<dbReference type="EMBL" id="LR699119">
    <property type="protein sequence ID" value="VVC76846.1"/>
    <property type="molecule type" value="Genomic_DNA"/>
</dbReference>
<accession>A0A5E4PKV9</accession>
<organism evidence="9 10">
    <name type="scientific">Aquicella siphonis</name>
    <dbReference type="NCBI Taxonomy" id="254247"/>
    <lineage>
        <taxon>Bacteria</taxon>
        <taxon>Pseudomonadati</taxon>
        <taxon>Pseudomonadota</taxon>
        <taxon>Gammaproteobacteria</taxon>
        <taxon>Legionellales</taxon>
        <taxon>Coxiellaceae</taxon>
        <taxon>Aquicella</taxon>
    </lineage>
</organism>
<dbReference type="PANTHER" id="PTHR43876">
    <property type="entry name" value="UBIQUINONE BIOSYNTHESIS MONOOXYGENASE COQ6, MITOCHONDRIAL"/>
    <property type="match status" value="1"/>
</dbReference>
<dbReference type="GO" id="GO:0071949">
    <property type="term" value="F:FAD binding"/>
    <property type="evidence" value="ECO:0007669"/>
    <property type="project" value="InterPro"/>
</dbReference>
<dbReference type="AlphaFoldDB" id="A0A5E4PKV9"/>
<dbReference type="OrthoDB" id="9769565at2"/>
<gene>
    <name evidence="9" type="primary">ubiH</name>
    <name evidence="9" type="ORF">AQUSIP_21730</name>
</gene>
<dbReference type="Gene3D" id="3.50.50.60">
    <property type="entry name" value="FAD/NAD(P)-binding domain"/>
    <property type="match status" value="2"/>
</dbReference>
<keyword evidence="4" id="KW-0285">Flavoprotein</keyword>
<evidence type="ECO:0000256" key="6">
    <source>
        <dbReference type="ARBA" id="ARBA00023002"/>
    </source>
</evidence>
<dbReference type="Pfam" id="PF01494">
    <property type="entry name" value="FAD_binding_3"/>
    <property type="match status" value="1"/>
</dbReference>